<accession>A0A401QRM8</accession>
<dbReference type="InterPro" id="IPR036291">
    <property type="entry name" value="NAD(P)-bd_dom_sf"/>
</dbReference>
<reference evidence="1 2" key="1">
    <citation type="journal article" date="2019" name="Microbiol. Resour. Announc.">
        <title>Draft Genome Sequence of the Most Traditional epsilon-Poly-l-Lysine Producer, Streptomyces albulus NBRC14147.</title>
        <authorList>
            <person name="Yamanaka K."/>
            <person name="Hamano Y."/>
        </authorList>
    </citation>
    <scope>NUCLEOTIDE SEQUENCE [LARGE SCALE GENOMIC DNA]</scope>
    <source>
        <strain evidence="1 2">NBRC 14147</strain>
    </source>
</reference>
<proteinExistence type="predicted"/>
<dbReference type="Gene3D" id="3.40.50.720">
    <property type="entry name" value="NAD(P)-binding Rossmann-like Domain"/>
    <property type="match status" value="1"/>
</dbReference>
<dbReference type="EMBL" id="BHXC01000002">
    <property type="protein sequence ID" value="GCB87962.1"/>
    <property type="molecule type" value="Genomic_DNA"/>
</dbReference>
<dbReference type="Pfam" id="PF13561">
    <property type="entry name" value="adh_short_C2"/>
    <property type="match status" value="1"/>
</dbReference>
<dbReference type="AlphaFoldDB" id="A0A401QRM8"/>
<dbReference type="InterPro" id="IPR002347">
    <property type="entry name" value="SDR_fam"/>
</dbReference>
<comment type="caution">
    <text evidence="1">The sequence shown here is derived from an EMBL/GenBank/DDBJ whole genome shotgun (WGS) entry which is preliminary data.</text>
</comment>
<evidence type="ECO:0000313" key="1">
    <source>
        <dbReference type="EMBL" id="GCB87962.1"/>
    </source>
</evidence>
<protein>
    <submittedName>
        <fullName evidence="1">Putative short-chain dehydrogenase/reductase</fullName>
    </submittedName>
</protein>
<sequence>MRVRTAAPEHRASMLTSIPQERIGTVEEMAAALEFLVGDGAEYVTGQKLIVDGGQFMW</sequence>
<dbReference type="Proteomes" id="UP000288351">
    <property type="component" value="Unassembled WGS sequence"/>
</dbReference>
<dbReference type="SUPFAM" id="SSF51735">
    <property type="entry name" value="NAD(P)-binding Rossmann-fold domains"/>
    <property type="match status" value="1"/>
</dbReference>
<gene>
    <name evidence="1" type="ORF">SALB_00631</name>
</gene>
<organism evidence="1 2">
    <name type="scientific">Streptomyces noursei</name>
    <name type="common">Streptomyces albulus</name>
    <dbReference type="NCBI Taxonomy" id="1971"/>
    <lineage>
        <taxon>Bacteria</taxon>
        <taxon>Bacillati</taxon>
        <taxon>Actinomycetota</taxon>
        <taxon>Actinomycetes</taxon>
        <taxon>Kitasatosporales</taxon>
        <taxon>Streptomycetaceae</taxon>
        <taxon>Streptomyces</taxon>
    </lineage>
</organism>
<name>A0A401QRM8_STRNR</name>
<evidence type="ECO:0000313" key="2">
    <source>
        <dbReference type="Proteomes" id="UP000288351"/>
    </source>
</evidence>